<gene>
    <name evidence="1" type="ORF">ACMD2_13680</name>
</gene>
<accession>A0A199W0M5</accession>
<evidence type="ECO:0000313" key="2">
    <source>
        <dbReference type="Proteomes" id="UP000092600"/>
    </source>
</evidence>
<sequence>LNCLFRYAILDSHLFPSSANWSLEFADVNNNSFFRVDLKKVDIPLAWFLSKKGCIQLNFRNRLLYFRLL</sequence>
<comment type="caution">
    <text evidence="1">The sequence shown here is derived from an EMBL/GenBank/DDBJ whole genome shotgun (WGS) entry which is preliminary data.</text>
</comment>
<name>A0A199W0M5_ANACO</name>
<feature type="non-terminal residue" evidence="1">
    <location>
        <position position="1"/>
    </location>
</feature>
<evidence type="ECO:0000313" key="1">
    <source>
        <dbReference type="EMBL" id="OAY82829.1"/>
    </source>
</evidence>
<reference evidence="1 2" key="1">
    <citation type="journal article" date="2016" name="DNA Res.">
        <title>The draft genome of MD-2 pineapple using hybrid error correction of long reads.</title>
        <authorList>
            <person name="Redwan R.M."/>
            <person name="Saidin A."/>
            <person name="Kumar S.V."/>
        </authorList>
    </citation>
    <scope>NUCLEOTIDE SEQUENCE [LARGE SCALE GENOMIC DNA]</scope>
    <source>
        <strain evidence="2">cv. MD2</strain>
        <tissue evidence="1">Leaf</tissue>
    </source>
</reference>
<protein>
    <submittedName>
        <fullName evidence="1">Uncharacterized protein</fullName>
    </submittedName>
</protein>
<proteinExistence type="predicted"/>
<dbReference type="AlphaFoldDB" id="A0A199W0M5"/>
<dbReference type="Proteomes" id="UP000092600">
    <property type="component" value="Unassembled WGS sequence"/>
</dbReference>
<dbReference type="EMBL" id="LSRQ01000438">
    <property type="protein sequence ID" value="OAY82829.1"/>
    <property type="molecule type" value="Genomic_DNA"/>
</dbReference>
<organism evidence="1 2">
    <name type="scientific">Ananas comosus</name>
    <name type="common">Pineapple</name>
    <name type="synonym">Ananas ananas</name>
    <dbReference type="NCBI Taxonomy" id="4615"/>
    <lineage>
        <taxon>Eukaryota</taxon>
        <taxon>Viridiplantae</taxon>
        <taxon>Streptophyta</taxon>
        <taxon>Embryophyta</taxon>
        <taxon>Tracheophyta</taxon>
        <taxon>Spermatophyta</taxon>
        <taxon>Magnoliopsida</taxon>
        <taxon>Liliopsida</taxon>
        <taxon>Poales</taxon>
        <taxon>Bromeliaceae</taxon>
        <taxon>Bromelioideae</taxon>
        <taxon>Ananas</taxon>
    </lineage>
</organism>